<feature type="transmembrane region" description="Helical" evidence="2">
    <location>
        <begin position="12"/>
        <end position="31"/>
    </location>
</feature>
<dbReference type="PANTHER" id="PTHR23530">
    <property type="entry name" value="TRANSPORT PROTEIN-RELATED"/>
    <property type="match status" value="1"/>
</dbReference>
<keyword evidence="2" id="KW-0812">Transmembrane</keyword>
<evidence type="ECO:0000313" key="3">
    <source>
        <dbReference type="EMBL" id="GLC89600.1"/>
    </source>
</evidence>
<dbReference type="SUPFAM" id="SSF103473">
    <property type="entry name" value="MFS general substrate transporter"/>
    <property type="match status" value="1"/>
</dbReference>
<dbReference type="PANTHER" id="PTHR23530:SF1">
    <property type="entry name" value="PERMEASE, MAJOR FACILITATOR SUPERFAMILY-RELATED"/>
    <property type="match status" value="1"/>
</dbReference>
<comment type="subcellular location">
    <subcellularLocation>
        <location evidence="1">Cell membrane</location>
        <topology evidence="1">Multi-pass membrane protein</topology>
    </subcellularLocation>
</comment>
<reference evidence="3" key="1">
    <citation type="submission" date="2022-08" db="EMBL/GenBank/DDBJ databases">
        <title>Draft genome sequence of Lysinibacillus sp. strain KH24.</title>
        <authorList>
            <person name="Kanbe H."/>
            <person name="Itoh H."/>
        </authorList>
    </citation>
    <scope>NUCLEOTIDE SEQUENCE</scope>
    <source>
        <strain evidence="3">KH24</strain>
    </source>
</reference>
<sequence>MKQQTNIYYTQTFFAQLFFWCVFTINILYYVKIVDMNALQLIIIGTILECTIFLFEIPTGLIADLKGRKVSIILGYGLIGSGFLLEALFPVFIAIVASQVLWGIGYTCISGATQAWITDEVGIAHIDKIFLINTQAENIGTCSGIIIAIACSFVSLQFSILIGGIGFVLLAIYVYVFLQEQRQLTISPTSLTYPVWLVIKEVAGSVKKSVLLQYCLWIALIVGCYSEALDRLWILHLQHLLPTALTHKQYIVLIGGLQLAISISVICLFTIFSKFEYPWKAQQLFKVIQGCYALLIVMMLLFTLANELFLLVGSFFILQVTRQTLGTFEQIWFNQIIPENSNRATFLSVKSQMDAFGQIGGGPVTGILSQLTSVKIGLLCSAILLSPVLYLYNKIRLKS</sequence>
<dbReference type="CDD" id="cd06174">
    <property type="entry name" value="MFS"/>
    <property type="match status" value="1"/>
</dbReference>
<dbReference type="InterPro" id="IPR036259">
    <property type="entry name" value="MFS_trans_sf"/>
</dbReference>
<dbReference type="Proteomes" id="UP001065593">
    <property type="component" value="Unassembled WGS sequence"/>
</dbReference>
<proteinExistence type="predicted"/>
<dbReference type="InterPro" id="IPR011701">
    <property type="entry name" value="MFS"/>
</dbReference>
<feature type="transmembrane region" description="Helical" evidence="2">
    <location>
        <begin position="210"/>
        <end position="229"/>
    </location>
</feature>
<keyword evidence="4" id="KW-1185">Reference proteome</keyword>
<feature type="transmembrane region" description="Helical" evidence="2">
    <location>
        <begin position="37"/>
        <end position="61"/>
    </location>
</feature>
<organism evidence="3 4">
    <name type="scientific">Lysinibacillus piscis</name>
    <dbReference type="NCBI Taxonomy" id="2518931"/>
    <lineage>
        <taxon>Bacteria</taxon>
        <taxon>Bacillati</taxon>
        <taxon>Bacillota</taxon>
        <taxon>Bacilli</taxon>
        <taxon>Bacillales</taxon>
        <taxon>Bacillaceae</taxon>
        <taxon>Lysinibacillus</taxon>
    </lineage>
</organism>
<name>A0ABQ5NMY1_9BACI</name>
<protein>
    <submittedName>
        <fullName evidence="3">Tetracycline efflux MFS transporter TetA(P)</fullName>
    </submittedName>
</protein>
<feature type="transmembrane region" description="Helical" evidence="2">
    <location>
        <begin position="73"/>
        <end position="97"/>
    </location>
</feature>
<keyword evidence="2" id="KW-1133">Transmembrane helix</keyword>
<evidence type="ECO:0000256" key="1">
    <source>
        <dbReference type="ARBA" id="ARBA00004651"/>
    </source>
</evidence>
<comment type="caution">
    <text evidence="3">The sequence shown here is derived from an EMBL/GenBank/DDBJ whole genome shotgun (WGS) entry which is preliminary data.</text>
</comment>
<feature type="transmembrane region" description="Helical" evidence="2">
    <location>
        <begin position="249"/>
        <end position="272"/>
    </location>
</feature>
<feature type="transmembrane region" description="Helical" evidence="2">
    <location>
        <begin position="373"/>
        <end position="392"/>
    </location>
</feature>
<gene>
    <name evidence="3" type="ORF">LYSBPC_27270</name>
</gene>
<keyword evidence="2" id="KW-0472">Membrane</keyword>
<evidence type="ECO:0000313" key="4">
    <source>
        <dbReference type="Proteomes" id="UP001065593"/>
    </source>
</evidence>
<accession>A0ABQ5NMY1</accession>
<dbReference type="Gene3D" id="1.20.1250.20">
    <property type="entry name" value="MFS general substrate transporter like domains"/>
    <property type="match status" value="1"/>
</dbReference>
<feature type="transmembrane region" description="Helical" evidence="2">
    <location>
        <begin position="292"/>
        <end position="318"/>
    </location>
</feature>
<dbReference type="Pfam" id="PF07690">
    <property type="entry name" value="MFS_1"/>
    <property type="match status" value="1"/>
</dbReference>
<dbReference type="RefSeq" id="WP_264989416.1">
    <property type="nucleotide sequence ID" value="NZ_BRZA01000003.1"/>
</dbReference>
<dbReference type="EMBL" id="BRZA01000003">
    <property type="protein sequence ID" value="GLC89600.1"/>
    <property type="molecule type" value="Genomic_DNA"/>
</dbReference>
<feature type="transmembrane region" description="Helical" evidence="2">
    <location>
        <begin position="145"/>
        <end position="178"/>
    </location>
</feature>
<dbReference type="InterPro" id="IPR053160">
    <property type="entry name" value="MFS_DHA3_Transporter"/>
</dbReference>
<evidence type="ECO:0000256" key="2">
    <source>
        <dbReference type="SAM" id="Phobius"/>
    </source>
</evidence>